<reference evidence="15 16" key="1">
    <citation type="submission" date="2021-08" db="EMBL/GenBank/DDBJ databases">
        <title>WGS assembly of Ceratopteris richardii.</title>
        <authorList>
            <person name="Marchant D.B."/>
            <person name="Chen G."/>
            <person name="Jenkins J."/>
            <person name="Shu S."/>
            <person name="Leebens-Mack J."/>
            <person name="Grimwood J."/>
            <person name="Schmutz J."/>
            <person name="Soltis P."/>
            <person name="Soltis D."/>
            <person name="Chen Z.-H."/>
        </authorList>
    </citation>
    <scope>NUCLEOTIDE SEQUENCE [LARGE SCALE GENOMIC DNA]</scope>
    <source>
        <strain evidence="15">Whitten #5841</strain>
        <tissue evidence="15">Leaf</tissue>
    </source>
</reference>
<keyword evidence="3" id="KW-0805">Transcription regulation</keyword>
<dbReference type="EMBL" id="CM035428">
    <property type="protein sequence ID" value="KAH7301844.1"/>
    <property type="molecule type" value="Genomic_DNA"/>
</dbReference>
<dbReference type="PROSITE" id="PS50848">
    <property type="entry name" value="START"/>
    <property type="match status" value="1"/>
</dbReference>
<name>A0A8T2S150_CERRI</name>
<keyword evidence="5 9" id="KW-0238">DNA-binding</keyword>
<dbReference type="CDD" id="cd00086">
    <property type="entry name" value="homeodomain"/>
    <property type="match status" value="1"/>
</dbReference>
<dbReference type="EMBL" id="CM035428">
    <property type="protein sequence ID" value="KAH7301842.1"/>
    <property type="molecule type" value="Genomic_DNA"/>
</dbReference>
<evidence type="ECO:0000256" key="8">
    <source>
        <dbReference type="ARBA" id="ARBA00023242"/>
    </source>
</evidence>
<protein>
    <submittedName>
        <fullName evidence="15">Uncharacterized protein</fullName>
    </submittedName>
</protein>
<feature type="domain" description="Homeobox" evidence="13">
    <location>
        <begin position="29"/>
        <end position="93"/>
    </location>
</feature>
<evidence type="ECO:0000259" key="13">
    <source>
        <dbReference type="PROSITE" id="PS50071"/>
    </source>
</evidence>
<comment type="subcellular location">
    <subcellularLocation>
        <location evidence="1 9 10">Nucleus</location>
    </subcellularLocation>
</comment>
<dbReference type="InterPro" id="IPR002913">
    <property type="entry name" value="START_lipid-bd_dom"/>
</dbReference>
<dbReference type="GO" id="GO:0003677">
    <property type="term" value="F:DNA binding"/>
    <property type="evidence" value="ECO:0007669"/>
    <property type="project" value="UniProtKB-UniRule"/>
</dbReference>
<keyword evidence="6 9" id="KW-0371">Homeobox</keyword>
<dbReference type="GO" id="GO:0003700">
    <property type="term" value="F:DNA-binding transcription factor activity"/>
    <property type="evidence" value="ECO:0007669"/>
    <property type="project" value="InterPro"/>
</dbReference>
<dbReference type="InterPro" id="IPR044830">
    <property type="entry name" value="HD-Zip_III"/>
</dbReference>
<dbReference type="Pfam" id="PF01852">
    <property type="entry name" value="START"/>
    <property type="match status" value="1"/>
</dbReference>
<gene>
    <name evidence="15" type="ORF">KP509_23G045900</name>
</gene>
<evidence type="ECO:0000259" key="14">
    <source>
        <dbReference type="PROSITE" id="PS50848"/>
    </source>
</evidence>
<dbReference type="SMART" id="SM00234">
    <property type="entry name" value="START"/>
    <property type="match status" value="1"/>
</dbReference>
<feature type="region of interest" description="Disordered" evidence="12">
    <location>
        <begin position="1"/>
        <end position="33"/>
    </location>
</feature>
<dbReference type="InterPro" id="IPR023393">
    <property type="entry name" value="START-like_dom_sf"/>
</dbReference>
<evidence type="ECO:0000313" key="16">
    <source>
        <dbReference type="Proteomes" id="UP000825935"/>
    </source>
</evidence>
<evidence type="ECO:0000256" key="7">
    <source>
        <dbReference type="ARBA" id="ARBA00023163"/>
    </source>
</evidence>
<dbReference type="OrthoDB" id="1867783at2759"/>
<dbReference type="AlphaFoldDB" id="A0A8T2S150"/>
<dbReference type="PANTHER" id="PTHR45950:SF7">
    <property type="entry name" value="HOMEOBOX-LEUCINE ZIPPER PROTEIN ATHB-14"/>
    <property type="match status" value="1"/>
</dbReference>
<sequence>MQSIRHPYNSERPSTQMGTAKAKDGKSGSADCGKYARYTPEQVDILERVYNDCPKPSSSRRQQLIKDCPILANIGHKQLKVWFQNRRCREKQRKEMTRLNSWNTKLNAMNQILMEENERLQKQAAHLTLENQYLRQQLQLQQPNLDLKRVNNPILANTTDTSSESVVTSGQHQHSPQHPSQEWSLSQLSAIAEKTLAEFLTKATGAVADGIPLPGMKPGPDSIGAFALTRSNGGVAAQACGIVGLEPFKVAEIAKNRPLWLRDCRRLDILASFAADRGGVVELIHTQMYAASVPSAADTAWDFWTLRYTCCMEDGSLVICERSLAAGQVLQDVPIMPGFVRAEMLSSGFLVRPCEQGGSMVLVIDDMNFKSGSFSETLRPLYESSTILARRMSCKVLCHFHNIVKEKVEMPPFGDAASSICGFSHKLIRGFNDAVNTFVDEGWVAIINNGPSAVSVHIQPSSCKQVGETRPRIHGGIVCAKVSFLLQGIPAALLLQLIRERWISWADLEGCSVPNDSAKLNGFDFPKKKFSSMRVFQPITAYDEVLEVIRVQKSRSESGEDILQSDDFLLQLCSGMEDIATGDHAQLIFASIDTSFPDDAPLLPSGFRVMNLGAAREKIPSSETLDLASSLEERSSDTKSPWRKSQLVQGQSSIVTIAFQHVYKAENRDIMVLNMQQHLQTLVEILQQAANSFCPHVPPVPLTNNNIEALVLVQQIADSYRSYLGQDLFPGIGRNPEAIFKSFCSLKDSIICCAWKPLPEFIFANHAALEMLETTAGSLRELSLEQMFNSNCKKTDYSQPPPFLQKDEYACLPSGICQSSTGRPVTFEHATGWKVVTNDLNAQIAAFMFCNWSFARVPM</sequence>
<dbReference type="GO" id="GO:0008289">
    <property type="term" value="F:lipid binding"/>
    <property type="evidence" value="ECO:0007669"/>
    <property type="project" value="InterPro"/>
</dbReference>
<feature type="region of interest" description="Disordered" evidence="12">
    <location>
        <begin position="160"/>
        <end position="181"/>
    </location>
</feature>
<feature type="domain" description="START" evidence="14">
    <location>
        <begin position="257"/>
        <end position="388"/>
    </location>
</feature>
<comment type="caution">
    <text evidence="15">The sequence shown here is derived from an EMBL/GenBank/DDBJ whole genome shotgun (WGS) entry which is preliminary data.</text>
</comment>
<evidence type="ECO:0000256" key="9">
    <source>
        <dbReference type="PROSITE-ProRule" id="PRU00108"/>
    </source>
</evidence>
<dbReference type="OMA" id="RTEWTDC"/>
<dbReference type="Proteomes" id="UP000825935">
    <property type="component" value="Chromosome 23"/>
</dbReference>
<evidence type="ECO:0000256" key="12">
    <source>
        <dbReference type="SAM" id="MobiDB-lite"/>
    </source>
</evidence>
<dbReference type="InterPro" id="IPR013978">
    <property type="entry name" value="MEKHLA"/>
</dbReference>
<evidence type="ECO:0000256" key="4">
    <source>
        <dbReference type="ARBA" id="ARBA00023054"/>
    </source>
</evidence>
<dbReference type="PANTHER" id="PTHR45950">
    <property type="entry name" value="HOMEOBOX-LEUCINE ZIPPER PROTEIN ATHB-14"/>
    <property type="match status" value="1"/>
</dbReference>
<comment type="similarity">
    <text evidence="2">Belongs to the HD-ZIP homeobox family. Class III subfamily.</text>
</comment>
<keyword evidence="16" id="KW-1185">Reference proteome</keyword>
<dbReference type="SUPFAM" id="SSF46689">
    <property type="entry name" value="Homeodomain-like"/>
    <property type="match status" value="1"/>
</dbReference>
<dbReference type="Pfam" id="PF08670">
    <property type="entry name" value="MEKHLA"/>
    <property type="match status" value="1"/>
</dbReference>
<evidence type="ECO:0000256" key="10">
    <source>
        <dbReference type="RuleBase" id="RU000682"/>
    </source>
</evidence>
<dbReference type="Pfam" id="PF00046">
    <property type="entry name" value="Homeodomain"/>
    <property type="match status" value="1"/>
</dbReference>
<dbReference type="Gene3D" id="3.30.530.20">
    <property type="match status" value="1"/>
</dbReference>
<dbReference type="Gene3D" id="1.10.10.60">
    <property type="entry name" value="Homeodomain-like"/>
    <property type="match status" value="1"/>
</dbReference>
<evidence type="ECO:0000313" key="15">
    <source>
        <dbReference type="EMBL" id="KAH7301841.1"/>
    </source>
</evidence>
<dbReference type="InterPro" id="IPR001356">
    <property type="entry name" value="HD"/>
</dbReference>
<keyword evidence="8 9" id="KW-0539">Nucleus</keyword>
<proteinExistence type="inferred from homology"/>
<evidence type="ECO:0000256" key="3">
    <source>
        <dbReference type="ARBA" id="ARBA00023015"/>
    </source>
</evidence>
<dbReference type="GO" id="GO:0005634">
    <property type="term" value="C:nucleus"/>
    <property type="evidence" value="ECO:0007669"/>
    <property type="project" value="UniProtKB-SubCell"/>
</dbReference>
<accession>A0A8T2S150</accession>
<feature type="coiled-coil region" evidence="11">
    <location>
        <begin position="103"/>
        <end position="137"/>
    </location>
</feature>
<evidence type="ECO:0000256" key="2">
    <source>
        <dbReference type="ARBA" id="ARBA00010338"/>
    </source>
</evidence>
<evidence type="ECO:0000256" key="1">
    <source>
        <dbReference type="ARBA" id="ARBA00004123"/>
    </source>
</evidence>
<evidence type="ECO:0000256" key="11">
    <source>
        <dbReference type="SAM" id="Coils"/>
    </source>
</evidence>
<keyword evidence="4 11" id="KW-0175">Coiled coil</keyword>
<evidence type="ECO:0000256" key="6">
    <source>
        <dbReference type="ARBA" id="ARBA00023155"/>
    </source>
</evidence>
<organism evidence="15 16">
    <name type="scientific">Ceratopteris richardii</name>
    <name type="common">Triangle waterfern</name>
    <dbReference type="NCBI Taxonomy" id="49495"/>
    <lineage>
        <taxon>Eukaryota</taxon>
        <taxon>Viridiplantae</taxon>
        <taxon>Streptophyta</taxon>
        <taxon>Embryophyta</taxon>
        <taxon>Tracheophyta</taxon>
        <taxon>Polypodiopsida</taxon>
        <taxon>Polypodiidae</taxon>
        <taxon>Polypodiales</taxon>
        <taxon>Pteridineae</taxon>
        <taxon>Pteridaceae</taxon>
        <taxon>Parkerioideae</taxon>
        <taxon>Ceratopteris</taxon>
    </lineage>
</organism>
<dbReference type="PROSITE" id="PS50071">
    <property type="entry name" value="HOMEOBOX_2"/>
    <property type="match status" value="1"/>
</dbReference>
<dbReference type="SMART" id="SM00389">
    <property type="entry name" value="HOX"/>
    <property type="match status" value="1"/>
</dbReference>
<feature type="DNA-binding region" description="Homeobox" evidence="9">
    <location>
        <begin position="31"/>
        <end position="94"/>
    </location>
</feature>
<dbReference type="CDD" id="cd14686">
    <property type="entry name" value="bZIP"/>
    <property type="match status" value="1"/>
</dbReference>
<dbReference type="EMBL" id="CM035428">
    <property type="protein sequence ID" value="KAH7301841.1"/>
    <property type="molecule type" value="Genomic_DNA"/>
</dbReference>
<dbReference type="SUPFAM" id="SSF55961">
    <property type="entry name" value="Bet v1-like"/>
    <property type="match status" value="1"/>
</dbReference>
<keyword evidence="7" id="KW-0804">Transcription</keyword>
<evidence type="ECO:0000256" key="5">
    <source>
        <dbReference type="ARBA" id="ARBA00023125"/>
    </source>
</evidence>
<dbReference type="EMBL" id="CM035428">
    <property type="protein sequence ID" value="KAH7301843.1"/>
    <property type="molecule type" value="Genomic_DNA"/>
</dbReference>
<dbReference type="InterPro" id="IPR009057">
    <property type="entry name" value="Homeodomain-like_sf"/>
</dbReference>